<keyword evidence="1" id="KW-0812">Transmembrane</keyword>
<sequence>MIFSIRSLYFLCPDRTNSCKNYELVSTILDLVSIAVIECMLCHLLLYPALEYSKPLLGVLIMRTQALYQHRGVLILLSFLCLASMAVMLTCFLLVFNMETFVPANSIGLRGCLSGCTSPLCQPLLIAFWVPFLVFETLVFVLTAWKSYHSFLATKHTGSTTIIRILARDAVSICNFLIWILDPFASYLAVGLLKSLQVTICSRYVLSTSDTLTNVTDLHLYF</sequence>
<keyword evidence="1" id="KW-0472">Membrane</keyword>
<gene>
    <name evidence="2" type="ORF">BDN70DRAFT_963748</name>
</gene>
<dbReference type="EMBL" id="MU155158">
    <property type="protein sequence ID" value="KAF9483023.1"/>
    <property type="molecule type" value="Genomic_DNA"/>
</dbReference>
<comment type="caution">
    <text evidence="2">The sequence shown here is derived from an EMBL/GenBank/DDBJ whole genome shotgun (WGS) entry which is preliminary data.</text>
</comment>
<keyword evidence="1" id="KW-1133">Transmembrane helix</keyword>
<proteinExistence type="predicted"/>
<feature type="transmembrane region" description="Helical" evidence="1">
    <location>
        <begin position="73"/>
        <end position="96"/>
    </location>
</feature>
<protein>
    <submittedName>
        <fullName evidence="2">Uncharacterized protein</fullName>
    </submittedName>
</protein>
<dbReference type="AlphaFoldDB" id="A0A9P6D4W9"/>
<evidence type="ECO:0000313" key="3">
    <source>
        <dbReference type="Proteomes" id="UP000807469"/>
    </source>
</evidence>
<reference evidence="2" key="1">
    <citation type="submission" date="2020-11" db="EMBL/GenBank/DDBJ databases">
        <authorList>
            <consortium name="DOE Joint Genome Institute"/>
            <person name="Ahrendt S."/>
            <person name="Riley R."/>
            <person name="Andreopoulos W."/>
            <person name="Labutti K."/>
            <person name="Pangilinan J."/>
            <person name="Ruiz-Duenas F.J."/>
            <person name="Barrasa J.M."/>
            <person name="Sanchez-Garcia M."/>
            <person name="Camarero S."/>
            <person name="Miyauchi S."/>
            <person name="Serrano A."/>
            <person name="Linde D."/>
            <person name="Babiker R."/>
            <person name="Drula E."/>
            <person name="Ayuso-Fernandez I."/>
            <person name="Pacheco R."/>
            <person name="Padilla G."/>
            <person name="Ferreira P."/>
            <person name="Barriuso J."/>
            <person name="Kellner H."/>
            <person name="Castanera R."/>
            <person name="Alfaro M."/>
            <person name="Ramirez L."/>
            <person name="Pisabarro A.G."/>
            <person name="Kuo A."/>
            <person name="Tritt A."/>
            <person name="Lipzen A."/>
            <person name="He G."/>
            <person name="Yan M."/>
            <person name="Ng V."/>
            <person name="Cullen D."/>
            <person name="Martin F."/>
            <person name="Rosso M.-N."/>
            <person name="Henrissat B."/>
            <person name="Hibbett D."/>
            <person name="Martinez A.T."/>
            <person name="Grigoriev I.V."/>
        </authorList>
    </citation>
    <scope>NUCLEOTIDE SEQUENCE</scope>
    <source>
        <strain evidence="2">CIRM-BRFM 674</strain>
    </source>
</reference>
<evidence type="ECO:0000256" key="1">
    <source>
        <dbReference type="SAM" id="Phobius"/>
    </source>
</evidence>
<organism evidence="2 3">
    <name type="scientific">Pholiota conissans</name>
    <dbReference type="NCBI Taxonomy" id="109636"/>
    <lineage>
        <taxon>Eukaryota</taxon>
        <taxon>Fungi</taxon>
        <taxon>Dikarya</taxon>
        <taxon>Basidiomycota</taxon>
        <taxon>Agaricomycotina</taxon>
        <taxon>Agaricomycetes</taxon>
        <taxon>Agaricomycetidae</taxon>
        <taxon>Agaricales</taxon>
        <taxon>Agaricineae</taxon>
        <taxon>Strophariaceae</taxon>
        <taxon>Pholiota</taxon>
    </lineage>
</organism>
<accession>A0A9P6D4W9</accession>
<feature type="transmembrane region" description="Helical" evidence="1">
    <location>
        <begin position="124"/>
        <end position="145"/>
    </location>
</feature>
<evidence type="ECO:0000313" key="2">
    <source>
        <dbReference type="EMBL" id="KAF9483023.1"/>
    </source>
</evidence>
<name>A0A9P6D4W9_9AGAR</name>
<dbReference type="Proteomes" id="UP000807469">
    <property type="component" value="Unassembled WGS sequence"/>
</dbReference>
<dbReference type="OrthoDB" id="3354157at2759"/>
<keyword evidence="3" id="KW-1185">Reference proteome</keyword>